<evidence type="ECO:0000259" key="13">
    <source>
        <dbReference type="Pfam" id="PF01379"/>
    </source>
</evidence>
<dbReference type="GO" id="GO:0004851">
    <property type="term" value="F:uroporphyrin-III C-methyltransferase activity"/>
    <property type="evidence" value="ECO:0007669"/>
    <property type="project" value="TreeGrafter"/>
</dbReference>
<dbReference type="GO" id="GO:0019354">
    <property type="term" value="P:siroheme biosynthetic process"/>
    <property type="evidence" value="ECO:0007669"/>
    <property type="project" value="TreeGrafter"/>
</dbReference>
<dbReference type="Pfam" id="PF00590">
    <property type="entry name" value="TP_methylase"/>
    <property type="match status" value="1"/>
</dbReference>
<evidence type="ECO:0000256" key="9">
    <source>
        <dbReference type="ARBA" id="ARBA00048169"/>
    </source>
</evidence>
<evidence type="ECO:0000256" key="3">
    <source>
        <dbReference type="ARBA" id="ARBA00005879"/>
    </source>
</evidence>
<name>A0A9D1NMH9_9BACT</name>
<proteinExistence type="inferred from homology"/>
<dbReference type="SUPFAM" id="SSF53850">
    <property type="entry name" value="Periplasmic binding protein-like II"/>
    <property type="match status" value="1"/>
</dbReference>
<dbReference type="Gene3D" id="3.40.190.10">
    <property type="entry name" value="Periplasmic binding protein-like II"/>
    <property type="match status" value="2"/>
</dbReference>
<keyword evidence="6" id="KW-0949">S-adenosyl-L-methionine</keyword>
<feature type="domain" description="Tetrapyrrole methylase" evidence="12">
    <location>
        <begin position="214"/>
        <end position="402"/>
    </location>
</feature>
<dbReference type="Pfam" id="PF02602">
    <property type="entry name" value="HEM4"/>
    <property type="match status" value="1"/>
</dbReference>
<comment type="similarity">
    <text evidence="3 11">Belongs to the precorrin methyltransferase family.</text>
</comment>
<dbReference type="GO" id="GO:0004852">
    <property type="term" value="F:uroporphyrinogen-III synthase activity"/>
    <property type="evidence" value="ECO:0007669"/>
    <property type="project" value="InterPro"/>
</dbReference>
<dbReference type="SUPFAM" id="SSF69618">
    <property type="entry name" value="HemD-like"/>
    <property type="match status" value="1"/>
</dbReference>
<dbReference type="GO" id="GO:0032259">
    <property type="term" value="P:methylation"/>
    <property type="evidence" value="ECO:0007669"/>
    <property type="project" value="UniProtKB-KW"/>
</dbReference>
<dbReference type="AlphaFoldDB" id="A0A9D1NMH9"/>
<dbReference type="Gene3D" id="3.40.1010.10">
    <property type="entry name" value="Cobalt-precorrin-4 Transmethylase, Domain 1"/>
    <property type="match status" value="1"/>
</dbReference>
<organism evidence="15 16">
    <name type="scientific">Candidatus Spyradenecus faecavium</name>
    <dbReference type="NCBI Taxonomy" id="2840947"/>
    <lineage>
        <taxon>Bacteria</taxon>
        <taxon>Pseudomonadati</taxon>
        <taxon>Lentisphaerota</taxon>
        <taxon>Lentisphaeria</taxon>
        <taxon>Lentisphaerales</taxon>
        <taxon>Lentisphaeraceae</taxon>
        <taxon>Lentisphaeraceae incertae sedis</taxon>
        <taxon>Candidatus Spyradenecus</taxon>
    </lineage>
</organism>
<dbReference type="InterPro" id="IPR003043">
    <property type="entry name" value="Uropor_MeTrfase_CS"/>
</dbReference>
<comment type="function">
    <text evidence="1">Tetrapolymerization of the monopyrrole PBG into the hydroxymethylbilane pre-uroporphyrinogen in several discrete steps.</text>
</comment>
<dbReference type="SUPFAM" id="SSF53790">
    <property type="entry name" value="Tetrapyrrole methylase"/>
    <property type="match status" value="1"/>
</dbReference>
<evidence type="ECO:0000256" key="1">
    <source>
        <dbReference type="ARBA" id="ARBA00002869"/>
    </source>
</evidence>
<reference evidence="15" key="2">
    <citation type="journal article" date="2021" name="PeerJ">
        <title>Extensive microbial diversity within the chicken gut microbiome revealed by metagenomics and culture.</title>
        <authorList>
            <person name="Gilroy R."/>
            <person name="Ravi A."/>
            <person name="Getino M."/>
            <person name="Pursley I."/>
            <person name="Horton D.L."/>
            <person name="Alikhan N.F."/>
            <person name="Baker D."/>
            <person name="Gharbi K."/>
            <person name="Hall N."/>
            <person name="Watson M."/>
            <person name="Adriaenssens E.M."/>
            <person name="Foster-Nyarko E."/>
            <person name="Jarju S."/>
            <person name="Secka A."/>
            <person name="Antonio M."/>
            <person name="Oren A."/>
            <person name="Chaudhuri R.R."/>
            <person name="La Ragione R."/>
            <person name="Hildebrand F."/>
            <person name="Pallen M.J."/>
        </authorList>
    </citation>
    <scope>NUCLEOTIDE SEQUENCE</scope>
    <source>
        <strain evidence="15">35461</strain>
    </source>
</reference>
<dbReference type="Gene3D" id="3.40.50.10090">
    <property type="match status" value="2"/>
</dbReference>
<evidence type="ECO:0000313" key="15">
    <source>
        <dbReference type="EMBL" id="HIV08826.1"/>
    </source>
</evidence>
<dbReference type="NCBIfam" id="TIGR00212">
    <property type="entry name" value="hemC"/>
    <property type="match status" value="1"/>
</dbReference>
<dbReference type="GO" id="GO:0005737">
    <property type="term" value="C:cytoplasm"/>
    <property type="evidence" value="ECO:0007669"/>
    <property type="project" value="UniProtKB-UniRule"/>
</dbReference>
<dbReference type="CDD" id="cd06578">
    <property type="entry name" value="HemD"/>
    <property type="match status" value="1"/>
</dbReference>
<accession>A0A9D1NMH9</accession>
<evidence type="ECO:0000256" key="2">
    <source>
        <dbReference type="ARBA" id="ARBA00004735"/>
    </source>
</evidence>
<reference evidence="15" key="1">
    <citation type="submission" date="2020-10" db="EMBL/GenBank/DDBJ databases">
        <authorList>
            <person name="Gilroy R."/>
        </authorList>
    </citation>
    <scope>NUCLEOTIDE SEQUENCE</scope>
    <source>
        <strain evidence="15">35461</strain>
    </source>
</reference>
<comment type="catalytic activity">
    <reaction evidence="9">
        <text>4 porphobilinogen + H2O = hydroxymethylbilane + 4 NH4(+)</text>
        <dbReference type="Rhea" id="RHEA:13185"/>
        <dbReference type="ChEBI" id="CHEBI:15377"/>
        <dbReference type="ChEBI" id="CHEBI:28938"/>
        <dbReference type="ChEBI" id="CHEBI:57845"/>
        <dbReference type="ChEBI" id="CHEBI:58126"/>
        <dbReference type="EC" id="2.5.1.61"/>
    </reaction>
</comment>
<dbReference type="InterPro" id="IPR022417">
    <property type="entry name" value="Porphobilin_deaminase_N"/>
</dbReference>
<comment type="pathway">
    <text evidence="2">Porphyrin-containing compound metabolism; protoporphyrin-IX biosynthesis; coproporphyrinogen-III from 5-aminolevulinate: step 2/4.</text>
</comment>
<feature type="domain" description="Porphobilinogen deaminase N-terminal" evidence="13">
    <location>
        <begin position="3"/>
        <end position="202"/>
    </location>
</feature>
<protein>
    <recommendedName>
        <fullName evidence="10">Hydroxymethylbilane synthase</fullName>
        <ecNumber evidence="10">2.5.1.61</ecNumber>
    </recommendedName>
</protein>
<dbReference type="EMBL" id="DVOR01000058">
    <property type="protein sequence ID" value="HIV08826.1"/>
    <property type="molecule type" value="Genomic_DNA"/>
</dbReference>
<dbReference type="EC" id="2.5.1.61" evidence="10"/>
<evidence type="ECO:0000259" key="14">
    <source>
        <dbReference type="Pfam" id="PF02602"/>
    </source>
</evidence>
<evidence type="ECO:0000256" key="11">
    <source>
        <dbReference type="RuleBase" id="RU003960"/>
    </source>
</evidence>
<dbReference type="InterPro" id="IPR036108">
    <property type="entry name" value="4pyrrol_syn_uPrphyn_synt_sf"/>
</dbReference>
<dbReference type="Gene3D" id="3.30.950.10">
    <property type="entry name" value="Methyltransferase, Cobalt-precorrin-4 Transmethylase, Domain 2"/>
    <property type="match status" value="1"/>
</dbReference>
<dbReference type="PRINTS" id="PR00151">
    <property type="entry name" value="PORPHBDMNASE"/>
</dbReference>
<dbReference type="InterPro" id="IPR000878">
    <property type="entry name" value="4pyrrol_Mease"/>
</dbReference>
<dbReference type="InterPro" id="IPR014777">
    <property type="entry name" value="4pyrrole_Mease_sub1"/>
</dbReference>
<dbReference type="InterPro" id="IPR035996">
    <property type="entry name" value="4pyrrol_Methylase_sf"/>
</dbReference>
<dbReference type="InterPro" id="IPR000860">
    <property type="entry name" value="HemC"/>
</dbReference>
<evidence type="ECO:0000256" key="4">
    <source>
        <dbReference type="ARBA" id="ARBA00022603"/>
    </source>
</evidence>
<dbReference type="InterPro" id="IPR014776">
    <property type="entry name" value="4pyrrole_Mease_sub2"/>
</dbReference>
<evidence type="ECO:0000256" key="6">
    <source>
        <dbReference type="ARBA" id="ARBA00022691"/>
    </source>
</evidence>
<dbReference type="PANTHER" id="PTHR45790">
    <property type="entry name" value="SIROHEME SYNTHASE-RELATED"/>
    <property type="match status" value="1"/>
</dbReference>
<keyword evidence="7" id="KW-0627">Porphyrin biosynthesis</keyword>
<evidence type="ECO:0000256" key="8">
    <source>
        <dbReference type="ARBA" id="ARBA00025705"/>
    </source>
</evidence>
<keyword evidence="5 11" id="KW-0808">Transferase</keyword>
<feature type="domain" description="Tetrapyrrole biosynthesis uroporphyrinogen III synthase" evidence="14">
    <location>
        <begin position="446"/>
        <end position="643"/>
    </location>
</feature>
<dbReference type="InterPro" id="IPR003754">
    <property type="entry name" value="4pyrrol_synth_uPrphyn_synth"/>
</dbReference>
<evidence type="ECO:0000313" key="16">
    <source>
        <dbReference type="Proteomes" id="UP000886845"/>
    </source>
</evidence>
<dbReference type="PANTHER" id="PTHR45790:SF3">
    <property type="entry name" value="S-ADENOSYL-L-METHIONINE-DEPENDENT UROPORPHYRINOGEN III METHYLTRANSFERASE, CHLOROPLASTIC"/>
    <property type="match status" value="1"/>
</dbReference>
<dbReference type="GO" id="GO:0004418">
    <property type="term" value="F:hydroxymethylbilane synthase activity"/>
    <property type="evidence" value="ECO:0007669"/>
    <property type="project" value="UniProtKB-UniRule"/>
</dbReference>
<evidence type="ECO:0000256" key="7">
    <source>
        <dbReference type="ARBA" id="ARBA00023244"/>
    </source>
</evidence>
<evidence type="ECO:0000259" key="12">
    <source>
        <dbReference type="Pfam" id="PF00590"/>
    </source>
</evidence>
<comment type="pathway">
    <text evidence="8">Porphyrin-containing compound metabolism; siroheme biosynthesis; precorrin-2 from uroporphyrinogen III: step 1/1.</text>
</comment>
<evidence type="ECO:0000256" key="10">
    <source>
        <dbReference type="NCBIfam" id="TIGR00212"/>
    </source>
</evidence>
<evidence type="ECO:0000256" key="5">
    <source>
        <dbReference type="ARBA" id="ARBA00022679"/>
    </source>
</evidence>
<comment type="caution">
    <text evidence="15">The sequence shown here is derived from an EMBL/GenBank/DDBJ whole genome shotgun (WGS) entry which is preliminary data.</text>
</comment>
<dbReference type="FunFam" id="3.40.1010.10:FF:000001">
    <property type="entry name" value="Siroheme synthase"/>
    <property type="match status" value="1"/>
</dbReference>
<dbReference type="InterPro" id="IPR050161">
    <property type="entry name" value="Siro_Cobalamin_biosynth"/>
</dbReference>
<sequence>MTLRCGTRDSELSLLQTNDALARLRDETGLDFEVVPFSSPGDRDQATDLRASPGDFFTRDLDAALLEGRIDCAIHSAKDLPPEGLAEGLDWFWLPWREDPRDCLVSRVAEPRRVGVSSGRRDAWCAKRFPEAERLTLRGAIPARLAKLDRGDYDAIVVAAAALHRLGLRDRITEYIPLSELPPPPGQGVLAMTFRRDDPRLRALRGLYVKAVRFVGAGVGDAGLCTVAGLRELRAADVVVYDALLDPTLLDGVRAERLYVGKRSGAHALPQAEITALLGERARRGQRVVRLKGGDPGVFGRLAEETDALAADGIPFRVWPGVSALAAAPAATGMLLTRREAGRGFVVSTPRATGDETTDVWFMALGQADAVARRYAPETPCAIVYDAWGPGQRVWRGTVADLRPQPPEAPGLLLVGEAAKHAFPALGPLAGQRVWVTGSAGVAERAARAVVDLGGIPVVRPLVRFEAVADVKIRPSKGYNLLVVTSPTAARFLLERLVSPIQYLPKRLAVTGPATAAALAHLHIDTLTPERDFSAEGLLAALPQDLSGYKILRVRSEDAGPALAQALKARGAKVKDLPLYRTVGLPETEPPPHDAVFLASASAARAWAATSAPKGVPVIALGGPTAAALRGLGVEPAAVPARQLPADAIRAWALARFREACRG</sequence>
<dbReference type="Proteomes" id="UP000886845">
    <property type="component" value="Unassembled WGS sequence"/>
</dbReference>
<dbReference type="Pfam" id="PF01379">
    <property type="entry name" value="Porphobil_deam"/>
    <property type="match status" value="1"/>
</dbReference>
<gene>
    <name evidence="15" type="primary">hemC</name>
    <name evidence="15" type="ORF">IAC79_01760</name>
</gene>
<keyword evidence="4 11" id="KW-0489">Methyltransferase</keyword>
<dbReference type="PROSITE" id="PS00840">
    <property type="entry name" value="SUMT_2"/>
    <property type="match status" value="1"/>
</dbReference>